<dbReference type="EMBL" id="WRXN01000009">
    <property type="protein sequence ID" value="MVT10580.1"/>
    <property type="molecule type" value="Genomic_DNA"/>
</dbReference>
<dbReference type="Proteomes" id="UP000461730">
    <property type="component" value="Unassembled WGS sequence"/>
</dbReference>
<dbReference type="AlphaFoldDB" id="A0A7K1U8G9"/>
<reference evidence="1 2" key="1">
    <citation type="submission" date="2019-12" db="EMBL/GenBank/DDBJ databases">
        <title>Chitinophaga sp. strain ysch24 (GDMCC 1.1355), whole genome shotgun sequence.</title>
        <authorList>
            <person name="Zhang X."/>
        </authorList>
    </citation>
    <scope>NUCLEOTIDE SEQUENCE [LARGE SCALE GENOMIC DNA]</scope>
    <source>
        <strain evidence="2">ysch24</strain>
    </source>
</reference>
<keyword evidence="2" id="KW-1185">Reference proteome</keyword>
<dbReference type="Pfam" id="PF12869">
    <property type="entry name" value="tRNA_anti-like"/>
    <property type="match status" value="1"/>
</dbReference>
<proteinExistence type="predicted"/>
<protein>
    <submittedName>
        <fullName evidence="1">Uncharacterized protein</fullName>
    </submittedName>
</protein>
<name>A0A7K1U8G9_9BACT</name>
<comment type="caution">
    <text evidence="1">The sequence shown here is derived from an EMBL/GenBank/DDBJ whole genome shotgun (WGS) entry which is preliminary data.</text>
</comment>
<organism evidence="1 2">
    <name type="scientific">Chitinophaga tropicalis</name>
    <dbReference type="NCBI Taxonomy" id="2683588"/>
    <lineage>
        <taxon>Bacteria</taxon>
        <taxon>Pseudomonadati</taxon>
        <taxon>Bacteroidota</taxon>
        <taxon>Chitinophagia</taxon>
        <taxon>Chitinophagales</taxon>
        <taxon>Chitinophagaceae</taxon>
        <taxon>Chitinophaga</taxon>
    </lineage>
</organism>
<evidence type="ECO:0000313" key="2">
    <source>
        <dbReference type="Proteomes" id="UP000461730"/>
    </source>
</evidence>
<dbReference type="InterPro" id="IPR024422">
    <property type="entry name" value="Protein_unknown_function_OB"/>
</dbReference>
<gene>
    <name evidence="1" type="ORF">GO493_20080</name>
</gene>
<dbReference type="RefSeq" id="WP_157308022.1">
    <property type="nucleotide sequence ID" value="NZ_WRXN01000009.1"/>
</dbReference>
<sequence>MMRRRTLVFAGLILCLAVIGTGYYLYNKPRAAAYEASTDRQITAEQLYSEYASNEAQADSDYVNKILEVTGTVKEVQQNGNEISVLLSGGENKDGGVNCSVTSGNASLPKVGEAVRIKGVCTGLLMDVSISDATIIINK</sequence>
<evidence type="ECO:0000313" key="1">
    <source>
        <dbReference type="EMBL" id="MVT10580.1"/>
    </source>
</evidence>
<accession>A0A7K1U8G9</accession>